<dbReference type="EMBL" id="JADGJW010000245">
    <property type="protein sequence ID" value="KAJ3221189.1"/>
    <property type="molecule type" value="Genomic_DNA"/>
</dbReference>
<name>A0AAD5U5X5_9FUNG</name>
<feature type="transmembrane region" description="Helical" evidence="1">
    <location>
        <begin position="36"/>
        <end position="56"/>
    </location>
</feature>
<evidence type="ECO:0000256" key="1">
    <source>
        <dbReference type="SAM" id="Phobius"/>
    </source>
</evidence>
<evidence type="ECO:0000313" key="3">
    <source>
        <dbReference type="Proteomes" id="UP001211065"/>
    </source>
</evidence>
<feature type="transmembrane region" description="Helical" evidence="1">
    <location>
        <begin position="76"/>
        <end position="100"/>
    </location>
</feature>
<keyword evidence="1" id="KW-0472">Membrane</keyword>
<reference evidence="2" key="1">
    <citation type="submission" date="2020-05" db="EMBL/GenBank/DDBJ databases">
        <title>Phylogenomic resolution of chytrid fungi.</title>
        <authorList>
            <person name="Stajich J.E."/>
            <person name="Amses K."/>
            <person name="Simmons R."/>
            <person name="Seto K."/>
            <person name="Myers J."/>
            <person name="Bonds A."/>
            <person name="Quandt C.A."/>
            <person name="Barry K."/>
            <person name="Liu P."/>
            <person name="Grigoriev I."/>
            <person name="Longcore J.E."/>
            <person name="James T.Y."/>
        </authorList>
    </citation>
    <scope>NUCLEOTIDE SEQUENCE</scope>
    <source>
        <strain evidence="2">JEL0476</strain>
    </source>
</reference>
<keyword evidence="3" id="KW-1185">Reference proteome</keyword>
<comment type="caution">
    <text evidence="2">The sequence shown here is derived from an EMBL/GenBank/DDBJ whole genome shotgun (WGS) entry which is preliminary data.</text>
</comment>
<dbReference type="AlphaFoldDB" id="A0AAD5U5X5"/>
<proteinExistence type="predicted"/>
<gene>
    <name evidence="2" type="ORF">HK099_003694</name>
</gene>
<keyword evidence="1" id="KW-0812">Transmembrane</keyword>
<organism evidence="2 3">
    <name type="scientific">Clydaea vesicula</name>
    <dbReference type="NCBI Taxonomy" id="447962"/>
    <lineage>
        <taxon>Eukaryota</taxon>
        <taxon>Fungi</taxon>
        <taxon>Fungi incertae sedis</taxon>
        <taxon>Chytridiomycota</taxon>
        <taxon>Chytridiomycota incertae sedis</taxon>
        <taxon>Chytridiomycetes</taxon>
        <taxon>Lobulomycetales</taxon>
        <taxon>Lobulomycetaceae</taxon>
        <taxon>Clydaea</taxon>
    </lineage>
</organism>
<evidence type="ECO:0000313" key="2">
    <source>
        <dbReference type="EMBL" id="KAJ3221189.1"/>
    </source>
</evidence>
<dbReference type="Proteomes" id="UP001211065">
    <property type="component" value="Unassembled WGS sequence"/>
</dbReference>
<protein>
    <submittedName>
        <fullName evidence="2">Uncharacterized protein</fullName>
    </submittedName>
</protein>
<accession>A0AAD5U5X5</accession>
<keyword evidence="1" id="KW-1133">Transmembrane helix</keyword>
<sequence>TVILKVITVIICIASLVSNYWLTASSRNNTRLEFHSLLRTVTVNLTLLLPAFAAVVEIICQTKLLSTVKPGKEKRIIVILYVIFLSTYGVGITFFLLGNIFLTGDIAYLLTKTAECTVAIVAWTTFELLYLFTPKSRKSYKKSSMKESNLKEKKPVTVLSEVECTEEGSF</sequence>
<feature type="transmembrane region" description="Helical" evidence="1">
    <location>
        <begin position="7"/>
        <end position="24"/>
    </location>
</feature>
<feature type="transmembrane region" description="Helical" evidence="1">
    <location>
        <begin position="106"/>
        <end position="132"/>
    </location>
</feature>
<feature type="non-terminal residue" evidence="2">
    <location>
        <position position="1"/>
    </location>
</feature>